<evidence type="ECO:0000313" key="7">
    <source>
        <dbReference type="EMBL" id="MCK7615107.1"/>
    </source>
</evidence>
<feature type="transmembrane region" description="Helical" evidence="6">
    <location>
        <begin position="336"/>
        <end position="354"/>
    </location>
</feature>
<comment type="similarity">
    <text evidence="2">Belongs to the autoinducer-2 exporter (AI-2E) (TC 2.A.86) family.</text>
</comment>
<keyword evidence="4 6" id="KW-1133">Transmembrane helix</keyword>
<evidence type="ECO:0000256" key="5">
    <source>
        <dbReference type="ARBA" id="ARBA00023136"/>
    </source>
</evidence>
<dbReference type="EMBL" id="JALNMJ010000021">
    <property type="protein sequence ID" value="MCK7615107.1"/>
    <property type="molecule type" value="Genomic_DNA"/>
</dbReference>
<proteinExistence type="inferred from homology"/>
<gene>
    <name evidence="7" type="ORF">M0H32_23315</name>
</gene>
<protein>
    <submittedName>
        <fullName evidence="7">AI-2E family transporter</fullName>
    </submittedName>
</protein>
<keyword evidence="8" id="KW-1185">Reference proteome</keyword>
<dbReference type="PANTHER" id="PTHR21716:SF16">
    <property type="entry name" value="BLL1467 PROTEIN"/>
    <property type="match status" value="1"/>
</dbReference>
<feature type="transmembrane region" description="Helical" evidence="6">
    <location>
        <begin position="77"/>
        <end position="103"/>
    </location>
</feature>
<comment type="caution">
    <text evidence="7">The sequence shown here is derived from an EMBL/GenBank/DDBJ whole genome shotgun (WGS) entry which is preliminary data.</text>
</comment>
<name>A0ABT0H093_9HYPH</name>
<keyword evidence="5 6" id="KW-0472">Membrane</keyword>
<sequence>MTARADATTRGNAVPDPVQGSGFLDEPLARAALYVLAAIAVTAALDIGQVIFAPVCLSVVVGSLFGPAADRLARIGVASWISAASMVLLFILLIFTAGAAFVVPLSDWLDKLPLIWARLQAQLISWQGFFTSLSSLQEELRNMTGSASQVKVSVDDTSAVESVFYFAPAFVAQVILFLASLYFFILTRPYLRRSALELTEVRENRRYISAAFRTIEERLSAYLLSITFINLALGGAVAFALWLLDVPSALLWGMLAGMLNYVVYVGPALMTVVMAGVGLATGNTIPAILTPPLVYLGLNLIEAQFVTPMVLGRTMTLNPFVVFLTIAFWIWLWGPVGGFVAVPLLLVAVSLIELRTELPGPE</sequence>
<feature type="transmembrane region" description="Helical" evidence="6">
    <location>
        <begin position="32"/>
        <end position="65"/>
    </location>
</feature>
<feature type="transmembrane region" description="Helical" evidence="6">
    <location>
        <begin position="221"/>
        <end position="244"/>
    </location>
</feature>
<dbReference type="Proteomes" id="UP001431221">
    <property type="component" value="Unassembled WGS sequence"/>
</dbReference>
<evidence type="ECO:0000256" key="3">
    <source>
        <dbReference type="ARBA" id="ARBA00022692"/>
    </source>
</evidence>
<dbReference type="PANTHER" id="PTHR21716">
    <property type="entry name" value="TRANSMEMBRANE PROTEIN"/>
    <property type="match status" value="1"/>
</dbReference>
<feature type="transmembrane region" description="Helical" evidence="6">
    <location>
        <begin position="264"/>
        <end position="289"/>
    </location>
</feature>
<evidence type="ECO:0000256" key="2">
    <source>
        <dbReference type="ARBA" id="ARBA00009773"/>
    </source>
</evidence>
<feature type="transmembrane region" description="Helical" evidence="6">
    <location>
        <begin position="163"/>
        <end position="185"/>
    </location>
</feature>
<organism evidence="7 8">
    <name type="scientific">Roseibium sediminicola</name>
    <dbReference type="NCBI Taxonomy" id="2933272"/>
    <lineage>
        <taxon>Bacteria</taxon>
        <taxon>Pseudomonadati</taxon>
        <taxon>Pseudomonadota</taxon>
        <taxon>Alphaproteobacteria</taxon>
        <taxon>Hyphomicrobiales</taxon>
        <taxon>Stappiaceae</taxon>
        <taxon>Roseibium</taxon>
    </lineage>
</organism>
<evidence type="ECO:0000256" key="4">
    <source>
        <dbReference type="ARBA" id="ARBA00022989"/>
    </source>
</evidence>
<dbReference type="Pfam" id="PF01594">
    <property type="entry name" value="AI-2E_transport"/>
    <property type="match status" value="1"/>
</dbReference>
<comment type="subcellular location">
    <subcellularLocation>
        <location evidence="1">Membrane</location>
        <topology evidence="1">Multi-pass membrane protein</topology>
    </subcellularLocation>
</comment>
<keyword evidence="3 6" id="KW-0812">Transmembrane</keyword>
<dbReference type="InterPro" id="IPR002549">
    <property type="entry name" value="AI-2E-like"/>
</dbReference>
<accession>A0ABT0H093</accession>
<evidence type="ECO:0000256" key="6">
    <source>
        <dbReference type="SAM" id="Phobius"/>
    </source>
</evidence>
<reference evidence="7" key="1">
    <citation type="submission" date="2022-04" db="EMBL/GenBank/DDBJ databases">
        <title>Roseibium sp. CAU 1639 isolated from mud.</title>
        <authorList>
            <person name="Kim W."/>
        </authorList>
    </citation>
    <scope>NUCLEOTIDE SEQUENCE</scope>
    <source>
        <strain evidence="7">CAU 1639</strain>
    </source>
</reference>
<evidence type="ECO:0000313" key="8">
    <source>
        <dbReference type="Proteomes" id="UP001431221"/>
    </source>
</evidence>
<evidence type="ECO:0000256" key="1">
    <source>
        <dbReference type="ARBA" id="ARBA00004141"/>
    </source>
</evidence>
<dbReference type="RefSeq" id="WP_248158082.1">
    <property type="nucleotide sequence ID" value="NZ_JALNMJ010000021.1"/>
</dbReference>